<name>A0AAJ1HQU0_LIMMU</name>
<evidence type="ECO:0000256" key="1">
    <source>
        <dbReference type="SAM" id="MobiDB-lite"/>
    </source>
</evidence>
<feature type="compositionally biased region" description="Basic residues" evidence="1">
    <location>
        <begin position="135"/>
        <end position="147"/>
    </location>
</feature>
<sequence length="147" mass="16935">MTAINFNLDKAIAKADTKTVRIGGKDHELVFNDEMRNKLEELQIVVYSEAQAFDDNRDAFINDYTVDDRKRTLKDVSKAQRDNLIKGMDDLLGAGEGQRLYDYYGHSFTKLSAVLAELIKIQDAEDEIKSDDHKHQAKRQRYTHKRG</sequence>
<dbReference type="Proteomes" id="UP001218021">
    <property type="component" value="Unassembled WGS sequence"/>
</dbReference>
<comment type="caution">
    <text evidence="2">The sequence shown here is derived from an EMBL/GenBank/DDBJ whole genome shotgun (WGS) entry which is preliminary data.</text>
</comment>
<proteinExistence type="predicted"/>
<dbReference type="RefSeq" id="WP_272207850.1">
    <property type="nucleotide sequence ID" value="NZ_JAQONB010000001.1"/>
</dbReference>
<organism evidence="2 3">
    <name type="scientific">Limosilactobacillus mucosae</name>
    <name type="common">Lactobacillus mucosae</name>
    <dbReference type="NCBI Taxonomy" id="97478"/>
    <lineage>
        <taxon>Bacteria</taxon>
        <taxon>Bacillati</taxon>
        <taxon>Bacillota</taxon>
        <taxon>Bacilli</taxon>
        <taxon>Lactobacillales</taxon>
        <taxon>Lactobacillaceae</taxon>
        <taxon>Limosilactobacillus</taxon>
    </lineage>
</organism>
<evidence type="ECO:0000313" key="3">
    <source>
        <dbReference type="Proteomes" id="UP001218021"/>
    </source>
</evidence>
<dbReference type="EMBL" id="JAQOND010000019">
    <property type="protein sequence ID" value="MDC2827657.1"/>
    <property type="molecule type" value="Genomic_DNA"/>
</dbReference>
<feature type="region of interest" description="Disordered" evidence="1">
    <location>
        <begin position="128"/>
        <end position="147"/>
    </location>
</feature>
<gene>
    <name evidence="2" type="ORF">PO158_05060</name>
</gene>
<evidence type="ECO:0000313" key="2">
    <source>
        <dbReference type="EMBL" id="MDC2827657.1"/>
    </source>
</evidence>
<accession>A0AAJ1HQU0</accession>
<protein>
    <submittedName>
        <fullName evidence="2">Uncharacterized protein</fullName>
    </submittedName>
</protein>
<reference evidence="2" key="1">
    <citation type="submission" date="2023-01" db="EMBL/GenBank/DDBJ databases">
        <title>Genome analysis of 13 Lactobacillus isolated from gut of wild boar.</title>
        <authorList>
            <person name="Papp P."/>
            <person name="Libisch B."/>
            <person name="Nagy T."/>
            <person name="Olasz F."/>
        </authorList>
    </citation>
    <scope>NUCLEOTIDE SEQUENCE</scope>
    <source>
        <strain evidence="2">F108</strain>
    </source>
</reference>
<dbReference type="AlphaFoldDB" id="A0AAJ1HQU0"/>